<evidence type="ECO:0000256" key="13">
    <source>
        <dbReference type="ARBA" id="ARBA00023098"/>
    </source>
</evidence>
<dbReference type="OrthoDB" id="6510177at2759"/>
<dbReference type="PANTHER" id="PTHR46378">
    <property type="entry name" value="STEROL REGULATORY ELEMENT-BINDING PROTEIN CLEAVAGE-ACTIVATING PROTEIN"/>
    <property type="match status" value="1"/>
</dbReference>
<dbReference type="Proteomes" id="UP000789706">
    <property type="component" value="Unassembled WGS sequence"/>
</dbReference>
<reference evidence="24" key="1">
    <citation type="submission" date="2021-06" db="EMBL/GenBank/DDBJ databases">
        <authorList>
            <person name="Kallberg Y."/>
            <person name="Tangrot J."/>
            <person name="Rosling A."/>
        </authorList>
    </citation>
    <scope>NUCLEOTIDE SEQUENCE</scope>
    <source>
        <strain evidence="24">AZ414A</strain>
    </source>
</reference>
<evidence type="ECO:0000256" key="12">
    <source>
        <dbReference type="ARBA" id="ARBA00023034"/>
    </source>
</evidence>
<comment type="subcellular location">
    <subcellularLocation>
        <location evidence="2">Cytoplasmic vesicle</location>
        <location evidence="2">COPII-coated vesicle membrane</location>
        <topology evidence="2">Multi-pass membrane protein</topology>
    </subcellularLocation>
    <subcellularLocation>
        <location evidence="1">Endoplasmic reticulum membrane</location>
        <topology evidence="1">Multi-pass membrane protein</topology>
    </subcellularLocation>
    <subcellularLocation>
        <location evidence="3">Golgi apparatus membrane</location>
        <topology evidence="3">Multi-pass membrane protein</topology>
    </subcellularLocation>
</comment>
<gene>
    <name evidence="24" type="ORF">DEBURN_LOCUS2004</name>
</gene>
<dbReference type="GO" id="GO:0032933">
    <property type="term" value="P:SREBP signaling pathway"/>
    <property type="evidence" value="ECO:0007669"/>
    <property type="project" value="InterPro"/>
</dbReference>
<evidence type="ECO:0000256" key="16">
    <source>
        <dbReference type="ARBA" id="ARBA00023166"/>
    </source>
</evidence>
<feature type="compositionally biased region" description="Polar residues" evidence="21">
    <location>
        <begin position="1038"/>
        <end position="1048"/>
    </location>
</feature>
<evidence type="ECO:0000256" key="14">
    <source>
        <dbReference type="ARBA" id="ARBA00023121"/>
    </source>
</evidence>
<keyword evidence="17" id="KW-0325">Glycoprotein</keyword>
<dbReference type="GO" id="GO:0012507">
    <property type="term" value="C:ER to Golgi transport vesicle membrane"/>
    <property type="evidence" value="ECO:0007669"/>
    <property type="project" value="UniProtKB-SubCell"/>
</dbReference>
<name>A0A9N8VFM5_9GLOM</name>
<dbReference type="GO" id="GO:0032934">
    <property type="term" value="F:sterol binding"/>
    <property type="evidence" value="ECO:0007669"/>
    <property type="project" value="InterPro"/>
</dbReference>
<evidence type="ECO:0000256" key="17">
    <source>
        <dbReference type="ARBA" id="ARBA00023180"/>
    </source>
</evidence>
<dbReference type="GO" id="GO:0032936">
    <property type="term" value="C:SREBP-SCAP complex"/>
    <property type="evidence" value="ECO:0007669"/>
    <property type="project" value="TreeGrafter"/>
</dbReference>
<feature type="transmembrane region" description="Helical" evidence="22">
    <location>
        <begin position="504"/>
        <end position="525"/>
    </location>
</feature>
<dbReference type="PROSITE" id="PS50082">
    <property type="entry name" value="WD_REPEATS_2"/>
    <property type="match status" value="2"/>
</dbReference>
<feature type="domain" description="SSD" evidence="23">
    <location>
        <begin position="291"/>
        <end position="449"/>
    </location>
</feature>
<dbReference type="InterPro" id="IPR000731">
    <property type="entry name" value="SSD"/>
</dbReference>
<dbReference type="InterPro" id="IPR036322">
    <property type="entry name" value="WD40_repeat_dom_sf"/>
</dbReference>
<evidence type="ECO:0000256" key="7">
    <source>
        <dbReference type="ARBA" id="ARBA00022574"/>
    </source>
</evidence>
<dbReference type="InterPro" id="IPR053958">
    <property type="entry name" value="HMGCR/SNAP/NPC1-like_SSD"/>
</dbReference>
<dbReference type="GO" id="GO:0045540">
    <property type="term" value="P:regulation of cholesterol biosynthetic process"/>
    <property type="evidence" value="ECO:0007669"/>
    <property type="project" value="TreeGrafter"/>
</dbReference>
<dbReference type="GO" id="GO:0000139">
    <property type="term" value="C:Golgi membrane"/>
    <property type="evidence" value="ECO:0007669"/>
    <property type="project" value="UniProtKB-SubCell"/>
</dbReference>
<feature type="transmembrane region" description="Helical" evidence="22">
    <location>
        <begin position="399"/>
        <end position="418"/>
    </location>
</feature>
<evidence type="ECO:0000256" key="11">
    <source>
        <dbReference type="ARBA" id="ARBA00022989"/>
    </source>
</evidence>
<evidence type="ECO:0000256" key="6">
    <source>
        <dbReference type="ARBA" id="ARBA00022548"/>
    </source>
</evidence>
<evidence type="ECO:0000256" key="5">
    <source>
        <dbReference type="ARBA" id="ARBA00019541"/>
    </source>
</evidence>
<comment type="caution">
    <text evidence="24">The sequence shown here is derived from an EMBL/GenBank/DDBJ whole genome shotgun (WGS) entry which is preliminary data.</text>
</comment>
<dbReference type="EMBL" id="CAJVPK010000102">
    <property type="protein sequence ID" value="CAG8449096.1"/>
    <property type="molecule type" value="Genomic_DNA"/>
</dbReference>
<keyword evidence="10" id="KW-0256">Endoplasmic reticulum</keyword>
<keyword evidence="13" id="KW-0443">Lipid metabolism</keyword>
<feature type="transmembrane region" description="Helical" evidence="22">
    <location>
        <begin position="623"/>
        <end position="645"/>
    </location>
</feature>
<evidence type="ECO:0000256" key="3">
    <source>
        <dbReference type="ARBA" id="ARBA00004653"/>
    </source>
</evidence>
<proteinExistence type="inferred from homology"/>
<feature type="transmembrane region" description="Helical" evidence="22">
    <location>
        <begin position="21"/>
        <end position="45"/>
    </location>
</feature>
<evidence type="ECO:0000256" key="22">
    <source>
        <dbReference type="SAM" id="Phobius"/>
    </source>
</evidence>
<organism evidence="24 25">
    <name type="scientific">Diversispora eburnea</name>
    <dbReference type="NCBI Taxonomy" id="1213867"/>
    <lineage>
        <taxon>Eukaryota</taxon>
        <taxon>Fungi</taxon>
        <taxon>Fungi incertae sedis</taxon>
        <taxon>Mucoromycota</taxon>
        <taxon>Glomeromycotina</taxon>
        <taxon>Glomeromycetes</taxon>
        <taxon>Diversisporales</taxon>
        <taxon>Diversisporaceae</taxon>
        <taxon>Diversispora</taxon>
    </lineage>
</organism>
<comment type="function">
    <text evidence="19">Escort protein required for cholesterol as well as lipid homeostasis. Regulates export of the SCAP-SREBP complex from the endoplasmic reticulum to the Golgi upon low cholesterol, thereby regulating the processing of sterol regulatory element-binding proteins (SREBPs) SREBF1/SREBP1 and SREBF2/SREBP2. At high sterol concentrations, formation of a ternary complex with INSIG (INSIG1 or INSIG2) leads to mask the ER export signal in SCAP, promoting retention of the complex in the endoplasmic reticulum. Low sterol concentrations trigger release of INSIG, a conformational change in the SSD domain of SCAP, unmasking of the ER export signal, promoting recruitment into COPII-coated vesicles and transport of the SCAP-SREBP to the Golgi: in the Golgi, SREBPs are then processed, releasing the transcription factor fragment of SREBPs from the membrane, its import into the nucleus and up-regulation of LDLR, INSIG1 and the mevalonate pathway. Binds cholesterol via its SSD domain.</text>
</comment>
<dbReference type="GO" id="GO:0005789">
    <property type="term" value="C:endoplasmic reticulum membrane"/>
    <property type="evidence" value="ECO:0007669"/>
    <property type="project" value="UniProtKB-SubCell"/>
</dbReference>
<evidence type="ECO:0000256" key="2">
    <source>
        <dbReference type="ARBA" id="ARBA00004557"/>
    </source>
</evidence>
<dbReference type="InterPro" id="IPR053956">
    <property type="entry name" value="NPC1_MLD"/>
</dbReference>
<feature type="repeat" description="WD" evidence="20">
    <location>
        <begin position="971"/>
        <end position="993"/>
    </location>
</feature>
<evidence type="ECO:0000256" key="20">
    <source>
        <dbReference type="PROSITE-ProRule" id="PRU00221"/>
    </source>
</evidence>
<dbReference type="PANTHER" id="PTHR46378:SF1">
    <property type="entry name" value="STEROL REGULATORY ELEMENT-BINDING PROTEIN CLEAVAGE-ACTIVATING PROTEIN"/>
    <property type="match status" value="1"/>
</dbReference>
<evidence type="ECO:0000256" key="1">
    <source>
        <dbReference type="ARBA" id="ARBA00004477"/>
    </source>
</evidence>
<keyword evidence="6" id="KW-0153">Cholesterol metabolism</keyword>
<keyword evidence="15 22" id="KW-0472">Membrane</keyword>
<feature type="repeat" description="WD" evidence="20">
    <location>
        <begin position="767"/>
        <end position="788"/>
    </location>
</feature>
<keyword evidence="18" id="KW-0753">Steroid metabolism</keyword>
<keyword evidence="9" id="KW-0677">Repeat</keyword>
<feature type="region of interest" description="Disordered" evidence="21">
    <location>
        <begin position="1029"/>
        <end position="1061"/>
    </location>
</feature>
<evidence type="ECO:0000313" key="24">
    <source>
        <dbReference type="EMBL" id="CAG8449096.1"/>
    </source>
</evidence>
<dbReference type="Pfam" id="PF12349">
    <property type="entry name" value="Sterol-sensing"/>
    <property type="match status" value="1"/>
</dbReference>
<evidence type="ECO:0000259" key="23">
    <source>
        <dbReference type="PROSITE" id="PS50156"/>
    </source>
</evidence>
<evidence type="ECO:0000256" key="21">
    <source>
        <dbReference type="SAM" id="MobiDB-lite"/>
    </source>
</evidence>
<evidence type="ECO:0000256" key="19">
    <source>
        <dbReference type="ARBA" id="ARBA00045958"/>
    </source>
</evidence>
<dbReference type="Gene3D" id="2.130.10.10">
    <property type="entry name" value="YVTN repeat-like/Quinoprotein amine dehydrogenase"/>
    <property type="match status" value="2"/>
</dbReference>
<keyword evidence="12" id="KW-0333">Golgi apparatus</keyword>
<dbReference type="SMART" id="SM00320">
    <property type="entry name" value="WD40"/>
    <property type="match status" value="5"/>
</dbReference>
<evidence type="ECO:0000256" key="8">
    <source>
        <dbReference type="ARBA" id="ARBA00022692"/>
    </source>
</evidence>
<keyword evidence="25" id="KW-1185">Reference proteome</keyword>
<evidence type="ECO:0000256" key="15">
    <source>
        <dbReference type="ARBA" id="ARBA00023136"/>
    </source>
</evidence>
<dbReference type="SUPFAM" id="SSF82866">
    <property type="entry name" value="Multidrug efflux transporter AcrB transmembrane domain"/>
    <property type="match status" value="1"/>
</dbReference>
<dbReference type="InterPro" id="IPR001680">
    <property type="entry name" value="WD40_rpt"/>
</dbReference>
<accession>A0A9N8VFM5</accession>
<keyword evidence="11 22" id="KW-1133">Transmembrane helix</keyword>
<comment type="similarity">
    <text evidence="4">Belongs to the WD repeat SCAP family.</text>
</comment>
<dbReference type="GO" id="GO:0008203">
    <property type="term" value="P:cholesterol metabolic process"/>
    <property type="evidence" value="ECO:0007669"/>
    <property type="project" value="UniProtKB-KW"/>
</dbReference>
<feature type="transmembrane region" description="Helical" evidence="22">
    <location>
        <begin position="425"/>
        <end position="449"/>
    </location>
</feature>
<dbReference type="PROSITE" id="PS50156">
    <property type="entry name" value="SSD"/>
    <property type="match status" value="1"/>
</dbReference>
<keyword evidence="7 20" id="KW-0853">WD repeat</keyword>
<evidence type="ECO:0000256" key="9">
    <source>
        <dbReference type="ARBA" id="ARBA00022737"/>
    </source>
</evidence>
<evidence type="ECO:0000256" key="4">
    <source>
        <dbReference type="ARBA" id="ARBA00007410"/>
    </source>
</evidence>
<keyword evidence="16" id="KW-1207">Sterol metabolism</keyword>
<keyword evidence="8 22" id="KW-0812">Transmembrane</keyword>
<evidence type="ECO:0000256" key="10">
    <source>
        <dbReference type="ARBA" id="ARBA00022824"/>
    </source>
</evidence>
<evidence type="ECO:0000313" key="25">
    <source>
        <dbReference type="Proteomes" id="UP000789706"/>
    </source>
</evidence>
<sequence>MVSLSMINRFVSNLFYHHAKFCASHYISVIILSILVVLPLCYPAFDLYCLNLSKVKNQPFFWEESSSSSSAVTKHISLEKRETQPSFRVQQVIVQTTSLKNYNNHGVLNKDLLLWTMNLHNKIANTIVVLPNDPSGSNSFPKEYTLLDFCLKPSGSNDCLIHSPLDYWSYDSEKLSNDFSILTTLSQFNSTSSFGIPMPLSSVFGNPIIEKKQGKIISADSIILTYFLEDSTRDQIVNSWDMLWDQVINNIDTKCNIGGNQIKGINITTKGDLKHFYLEFNKVKSTKFTDDFIFLAIQYFMVLLYILLSLNRLNSVKSKIGLTFSMVAQLCASLVISVSICSLCGFALNHVSWRFLPLVLIIVGVEKNFELTNAVTSIPGQLPVEERIGKGLEKAGYSITKTLFTGLIISFISSAIGIDSVQEFCIFISVAMIIDYMLQMSFFITVLTIDLHRLGHELSTLYNRKISSPIETINNSRNIRNSKFNSCIDSVNKNSKTVNNGSRISSSLTILLIIVPITMTIVHNLNFDFVTLKSLLPGYNLDTRSQSASAKTNIIFWGTSSITENEFWRILNPSNEDQYAEIRPAKYLTLLSDKNISEYNTSRNVPSSQADWKLIARTILQNVIWFLKFVMPVGIATLYLISYLVPSDLMYRDDKLRNNMDNILVLSSTFRGETRSIIAIPKVITLRGRHSADVDLLCANSDGMIISTATDKHITSWDGKQGIYLKKLERYMRRCESCKCRITGGMKKCISWPVRTMCMNEKVGWAAAGFEDGVIRVWDIHSGQITYILKDTVEDVESVISVMTRNSIRERVTCLQIVVPNSYPKTSFSNNEPGYHTNFKSNSNDKAPAMLLAAYRSGHFREWDIVSGQIVHTIATNQKGGISYLFVVEGKQNYDQDDLRIYTGARDGSVKCWIRTIYHSEDESKSSSSDPSESPKSRWKSFYTIPGELNNVITCIAAKVIKTRNNSLGILVTGASDGEVRVYDYSSGKHIVTLSQGTTGKQRAKEHKQQLLQERLLQRRIIKNQQQFIQSNGQQHNIKSSSQQQFIRSNEETDDDSDLPHHQDAITNIIIHPLKEQSCPCGNAEGTGGFTIVTSSTDEKVRVWQLTRDFMDCTCMALKIGKNNLSQVRNNTGQLHRQVAQWNGVVSYQTKYVGCVSQSGGSAIVLLRENIIGVRHIKPSSTKSKQVPKRCHGAEGEWELWVLDINDPHVIEEKEEHKNSDDDDEVELNRTGKINTFSRRNGSTNSNNSTFPSQVVDFRQSGLRRRASVLHRVYPNNIINDQQLAILNEEDEMNEILPFAYVRQAVKVGDDGVAIAYGNFIKYIQFEEMNDEKK</sequence>
<feature type="transmembrane region" description="Helical" evidence="22">
    <location>
        <begin position="292"/>
        <end position="310"/>
    </location>
</feature>
<dbReference type="InterPro" id="IPR030225">
    <property type="entry name" value="SCAP"/>
</dbReference>
<dbReference type="InterPro" id="IPR015943">
    <property type="entry name" value="WD40/YVTN_repeat-like_dom_sf"/>
</dbReference>
<dbReference type="Pfam" id="PF22314">
    <property type="entry name" value="NPC1_MLD"/>
    <property type="match status" value="1"/>
</dbReference>
<evidence type="ECO:0000256" key="18">
    <source>
        <dbReference type="ARBA" id="ARBA00023221"/>
    </source>
</evidence>
<feature type="transmembrane region" description="Helical" evidence="22">
    <location>
        <begin position="322"/>
        <end position="348"/>
    </location>
</feature>
<dbReference type="SUPFAM" id="SSF50978">
    <property type="entry name" value="WD40 repeat-like"/>
    <property type="match status" value="1"/>
</dbReference>
<keyword evidence="14" id="KW-0446">Lipid-binding</keyword>
<protein>
    <recommendedName>
        <fullName evidence="5">Sterol regulatory element-binding protein cleavage-activating protein</fullName>
    </recommendedName>
</protein>